<reference evidence="3" key="1">
    <citation type="submission" date="2016-11" db="UniProtKB">
        <authorList>
            <consortium name="WormBaseParasite"/>
        </authorList>
    </citation>
    <scope>IDENTIFICATION</scope>
</reference>
<evidence type="ECO:0000313" key="3">
    <source>
        <dbReference type="WBParaSite" id="L893_g29215.t1"/>
    </source>
</evidence>
<proteinExistence type="predicted"/>
<dbReference type="AlphaFoldDB" id="A0A1I7ZRK3"/>
<dbReference type="Proteomes" id="UP000095287">
    <property type="component" value="Unplaced"/>
</dbReference>
<dbReference type="WBParaSite" id="L893_g29215.t1">
    <property type="protein sequence ID" value="L893_g29215.t1"/>
    <property type="gene ID" value="L893_g29215"/>
</dbReference>
<sequence length="402" mass="45996">MPREMRPRTVFRRSGVIVDLLSIDLAPRMSFVMTIEEDTQSGEKQLLFVRCEDTGLCQMRAGDEITFILHDQLNPGSVHQIEPELHLGCMKHSPSDWECELKKRFANMSSDVRNYIIDDIFKDKLFDESTDLCRLTIATFLLQKEIGRVANNSRRRSENLDDLERLNLSISGSLRHMEDPSSQESHETSSKGSSEIATLISRELLTWFLLLGRRSNEFFDLAIVIKDTLLSLNQKKNTDGNNNADHIWCVKGSITSAVDSVLRAHRFPEVALLYRVAFTFWIKDKSSALVEDALASKNIEYKDMQQHLQTLISDGNRLQEETRKMHCHISNKLIEAKDSHGEEMAAKLLTEALSSTKPVCDVRTPDSFSKFCFQDLYEEIRGAPYTSYVMCDIFRRSMAPTL</sequence>
<accession>A0A1I7ZRK3</accession>
<protein>
    <submittedName>
        <fullName evidence="3">Nuclear pore complex protein</fullName>
    </submittedName>
</protein>
<keyword evidence="2" id="KW-1185">Reference proteome</keyword>
<organism evidence="2 3">
    <name type="scientific">Steinernema glaseri</name>
    <dbReference type="NCBI Taxonomy" id="37863"/>
    <lineage>
        <taxon>Eukaryota</taxon>
        <taxon>Metazoa</taxon>
        <taxon>Ecdysozoa</taxon>
        <taxon>Nematoda</taxon>
        <taxon>Chromadorea</taxon>
        <taxon>Rhabditida</taxon>
        <taxon>Tylenchina</taxon>
        <taxon>Panagrolaimomorpha</taxon>
        <taxon>Strongyloidoidea</taxon>
        <taxon>Steinernematidae</taxon>
        <taxon>Steinernema</taxon>
    </lineage>
</organism>
<evidence type="ECO:0000256" key="1">
    <source>
        <dbReference type="SAM" id="MobiDB-lite"/>
    </source>
</evidence>
<feature type="compositionally biased region" description="Basic and acidic residues" evidence="1">
    <location>
        <begin position="175"/>
        <end position="189"/>
    </location>
</feature>
<feature type="region of interest" description="Disordered" evidence="1">
    <location>
        <begin position="175"/>
        <end position="194"/>
    </location>
</feature>
<name>A0A1I7ZRK3_9BILA</name>
<evidence type="ECO:0000313" key="2">
    <source>
        <dbReference type="Proteomes" id="UP000095287"/>
    </source>
</evidence>